<name>A0ACC2CXW6_DIPCM</name>
<comment type="caution">
    <text evidence="1">The sequence shown here is derived from an EMBL/GenBank/DDBJ whole genome shotgun (WGS) entry which is preliminary data.</text>
</comment>
<protein>
    <submittedName>
        <fullName evidence="1">Uncharacterized protein</fullName>
    </submittedName>
</protein>
<accession>A0ACC2CXW6</accession>
<gene>
    <name evidence="1" type="ORF">O6H91_08G059300</name>
</gene>
<proteinExistence type="predicted"/>
<reference evidence="2" key="1">
    <citation type="journal article" date="2024" name="Proc. Natl. Acad. Sci. U.S.A.">
        <title>Extraordinary preservation of gene collinearity over three hundred million years revealed in homosporous lycophytes.</title>
        <authorList>
            <person name="Li C."/>
            <person name="Wickell D."/>
            <person name="Kuo L.Y."/>
            <person name="Chen X."/>
            <person name="Nie B."/>
            <person name="Liao X."/>
            <person name="Peng D."/>
            <person name="Ji J."/>
            <person name="Jenkins J."/>
            <person name="Williams M."/>
            <person name="Shu S."/>
            <person name="Plott C."/>
            <person name="Barry K."/>
            <person name="Rajasekar S."/>
            <person name="Grimwood J."/>
            <person name="Han X."/>
            <person name="Sun S."/>
            <person name="Hou Z."/>
            <person name="He W."/>
            <person name="Dai G."/>
            <person name="Sun C."/>
            <person name="Schmutz J."/>
            <person name="Leebens-Mack J.H."/>
            <person name="Li F.W."/>
            <person name="Wang L."/>
        </authorList>
    </citation>
    <scope>NUCLEOTIDE SEQUENCE [LARGE SCALE GENOMIC DNA]</scope>
    <source>
        <strain evidence="2">cv. PW_Plant_1</strain>
    </source>
</reference>
<keyword evidence="2" id="KW-1185">Reference proteome</keyword>
<evidence type="ECO:0000313" key="2">
    <source>
        <dbReference type="Proteomes" id="UP001162992"/>
    </source>
</evidence>
<dbReference type="EMBL" id="CM055099">
    <property type="protein sequence ID" value="KAJ7546885.1"/>
    <property type="molecule type" value="Genomic_DNA"/>
</dbReference>
<sequence length="140" mass="15850">MLLERHTNDGGLTFDRFSISVFTNCSSWKSAVHGLSSSASLHRFSHQYFSITAFPSALFSVFPNVFTLGMLQIAGPLLINQLECAGNKPFRFTKKLFTLEKSFTGLEKWERQFLGGERSPAPICSIPFWPERFYGSMQLL</sequence>
<organism evidence="1 2">
    <name type="scientific">Diphasiastrum complanatum</name>
    <name type="common">Issler's clubmoss</name>
    <name type="synonym">Lycopodium complanatum</name>
    <dbReference type="NCBI Taxonomy" id="34168"/>
    <lineage>
        <taxon>Eukaryota</taxon>
        <taxon>Viridiplantae</taxon>
        <taxon>Streptophyta</taxon>
        <taxon>Embryophyta</taxon>
        <taxon>Tracheophyta</taxon>
        <taxon>Lycopodiopsida</taxon>
        <taxon>Lycopodiales</taxon>
        <taxon>Lycopodiaceae</taxon>
        <taxon>Lycopodioideae</taxon>
        <taxon>Diphasiastrum</taxon>
    </lineage>
</organism>
<dbReference type="Proteomes" id="UP001162992">
    <property type="component" value="Chromosome 8"/>
</dbReference>
<evidence type="ECO:0000313" key="1">
    <source>
        <dbReference type="EMBL" id="KAJ7546885.1"/>
    </source>
</evidence>